<dbReference type="InterPro" id="IPR042118">
    <property type="entry name" value="QueA_dom1"/>
</dbReference>
<keyword evidence="1 5" id="KW-0963">Cytoplasm</keyword>
<comment type="subcellular location">
    <subcellularLocation>
        <location evidence="5">Cytoplasm</location>
    </subcellularLocation>
</comment>
<comment type="caution">
    <text evidence="6">The sequence shown here is derived from an EMBL/GenBank/DDBJ whole genome shotgun (WGS) entry which is preliminary data.</text>
</comment>
<dbReference type="Gene3D" id="2.40.10.240">
    <property type="entry name" value="QueA-like"/>
    <property type="match status" value="1"/>
</dbReference>
<name>A0A1H3RQ15_9BACT</name>
<dbReference type="EMBL" id="FNQC01000009">
    <property type="protein sequence ID" value="SDZ27338.1"/>
    <property type="molecule type" value="Genomic_DNA"/>
</dbReference>
<dbReference type="InterPro" id="IPR042119">
    <property type="entry name" value="QueA_dom2"/>
</dbReference>
<comment type="function">
    <text evidence="5">Transfers and isomerizes the ribose moiety from AdoMet to the 7-aminomethyl group of 7-deazaguanine (preQ1-tRNA) to give epoxyqueuosine (oQ-tRNA).</text>
</comment>
<proteinExistence type="inferred from homology"/>
<gene>
    <name evidence="5" type="primary">queA</name>
    <name evidence="6" type="ORF">SAMN05444412_1092</name>
</gene>
<reference evidence="6 7" key="1">
    <citation type="submission" date="2016-10" db="EMBL/GenBank/DDBJ databases">
        <authorList>
            <person name="Varghese N."/>
            <person name="Submissions S."/>
        </authorList>
    </citation>
    <scope>NUCLEOTIDE SEQUENCE [LARGE SCALE GENOMIC DNA]</scope>
    <source>
        <strain evidence="6 7">DSM 17997</strain>
    </source>
</reference>
<dbReference type="EC" id="2.4.99.17" evidence="5"/>
<evidence type="ECO:0000256" key="5">
    <source>
        <dbReference type="HAMAP-Rule" id="MF_00113"/>
    </source>
</evidence>
<comment type="similarity">
    <text evidence="5">Belongs to the QueA family.</text>
</comment>
<dbReference type="PANTHER" id="PTHR30307">
    <property type="entry name" value="S-ADENOSYLMETHIONINE:TRNA RIBOSYLTRANSFERASE-ISOMERASE"/>
    <property type="match status" value="1"/>
</dbReference>
<dbReference type="InterPro" id="IPR036100">
    <property type="entry name" value="QueA_sf"/>
</dbReference>
<comment type="catalytic activity">
    <reaction evidence="5">
        <text>7-aminomethyl-7-carbaguanosine(34) in tRNA + S-adenosyl-L-methionine = epoxyqueuosine(34) in tRNA + adenine + L-methionine + 2 H(+)</text>
        <dbReference type="Rhea" id="RHEA:32155"/>
        <dbReference type="Rhea" id="RHEA-COMP:10342"/>
        <dbReference type="Rhea" id="RHEA-COMP:18582"/>
        <dbReference type="ChEBI" id="CHEBI:15378"/>
        <dbReference type="ChEBI" id="CHEBI:16708"/>
        <dbReference type="ChEBI" id="CHEBI:57844"/>
        <dbReference type="ChEBI" id="CHEBI:59789"/>
        <dbReference type="ChEBI" id="CHEBI:82833"/>
        <dbReference type="ChEBI" id="CHEBI:194443"/>
        <dbReference type="EC" id="2.4.99.17"/>
    </reaction>
</comment>
<dbReference type="Pfam" id="PF02547">
    <property type="entry name" value="Queuosine_synth"/>
    <property type="match status" value="1"/>
</dbReference>
<keyword evidence="4 5" id="KW-0671">Queuosine biosynthesis</keyword>
<dbReference type="HAMAP" id="MF_00113">
    <property type="entry name" value="QueA"/>
    <property type="match status" value="1"/>
</dbReference>
<dbReference type="RefSeq" id="WP_019598508.1">
    <property type="nucleotide sequence ID" value="NZ_FNQC01000009.1"/>
</dbReference>
<dbReference type="PANTHER" id="PTHR30307:SF0">
    <property type="entry name" value="S-ADENOSYLMETHIONINE:TRNA RIBOSYLTRANSFERASE-ISOMERASE"/>
    <property type="match status" value="1"/>
</dbReference>
<dbReference type="Gene3D" id="3.40.1780.10">
    <property type="entry name" value="QueA-like"/>
    <property type="match status" value="1"/>
</dbReference>
<comment type="pathway">
    <text evidence="5">tRNA modification; tRNA-queuosine biosynthesis.</text>
</comment>
<evidence type="ECO:0000313" key="6">
    <source>
        <dbReference type="EMBL" id="SDZ27338.1"/>
    </source>
</evidence>
<accession>A0A1H3RQ15</accession>
<evidence type="ECO:0000256" key="3">
    <source>
        <dbReference type="ARBA" id="ARBA00022691"/>
    </source>
</evidence>
<sequence>MRTNPTWEDLKLSDYEYTLPEDRIAKFPLEKRDESKLLHYKNSKIEHLHFSELPKLIPSGSLMVFNNTKVIPARLIFQRPTGAKIEIFLLKPVLPTTVINEVMLETGSVSWETMIGNLKKWKEGEVLEGVITIKEEKLVLSAELVDRENRMVRLSWTDSAIPFVSIVEAAGEVPLPPYLNRKATEEDKPRYQTIYSKKEGAVAAPTAGLHFTEKILNQIEERNIGIDYLTLHVGAGTFQPIKEEEVSKHGMHSEQIVVDISTITRISEHEHALIAVGTTSMRSLESLYWFGVKLQQNAGEEFLIPKLYPYQPFTSLPSRKESFETILKWMEAKGIGEITGSTEILIMPGYNFRVCQGLVTNFHQPSSTLILLVAAFTGGNWRKIYDSALKNEYRFLSFGDSSLLWHEEF</sequence>
<evidence type="ECO:0000256" key="2">
    <source>
        <dbReference type="ARBA" id="ARBA00022679"/>
    </source>
</evidence>
<evidence type="ECO:0000256" key="1">
    <source>
        <dbReference type="ARBA" id="ARBA00022490"/>
    </source>
</evidence>
<keyword evidence="3 5" id="KW-0949">S-adenosyl-L-methionine</keyword>
<evidence type="ECO:0000313" key="7">
    <source>
        <dbReference type="Proteomes" id="UP000199663"/>
    </source>
</evidence>
<keyword evidence="7" id="KW-1185">Reference proteome</keyword>
<keyword evidence="2 5" id="KW-0808">Transferase</keyword>
<dbReference type="Proteomes" id="UP000199663">
    <property type="component" value="Unassembled WGS sequence"/>
</dbReference>
<protein>
    <recommendedName>
        <fullName evidence="5">S-adenosylmethionine:tRNA ribosyltransferase-isomerase</fullName>
        <ecNumber evidence="5">2.4.99.17</ecNumber>
    </recommendedName>
    <alternativeName>
        <fullName evidence="5">Queuosine biosynthesis protein QueA</fullName>
    </alternativeName>
</protein>
<dbReference type="InterPro" id="IPR003699">
    <property type="entry name" value="QueA"/>
</dbReference>
<comment type="subunit">
    <text evidence="5">Monomer.</text>
</comment>
<organism evidence="6 7">
    <name type="scientific">Rhodonellum ikkaensis</name>
    <dbReference type="NCBI Taxonomy" id="336829"/>
    <lineage>
        <taxon>Bacteria</taxon>
        <taxon>Pseudomonadati</taxon>
        <taxon>Bacteroidota</taxon>
        <taxon>Cytophagia</taxon>
        <taxon>Cytophagales</taxon>
        <taxon>Cytophagaceae</taxon>
        <taxon>Rhodonellum</taxon>
    </lineage>
</organism>
<evidence type="ECO:0000256" key="4">
    <source>
        <dbReference type="ARBA" id="ARBA00022785"/>
    </source>
</evidence>
<dbReference type="SUPFAM" id="SSF111337">
    <property type="entry name" value="QueA-like"/>
    <property type="match status" value="1"/>
</dbReference>